<keyword evidence="3" id="KW-0804">Transcription</keyword>
<dbReference type="InterPro" id="IPR019887">
    <property type="entry name" value="Tscrpt_reg_AsnC/Lrp_C"/>
</dbReference>
<dbReference type="SUPFAM" id="SSF46785">
    <property type="entry name" value="Winged helix' DNA-binding domain"/>
    <property type="match status" value="1"/>
</dbReference>
<keyword evidence="2 5" id="KW-0238">DNA-binding</keyword>
<dbReference type="Pfam" id="PF13412">
    <property type="entry name" value="HTH_24"/>
    <property type="match status" value="1"/>
</dbReference>
<dbReference type="PANTHER" id="PTHR30154">
    <property type="entry name" value="LEUCINE-RESPONSIVE REGULATORY PROTEIN"/>
    <property type="match status" value="1"/>
</dbReference>
<dbReference type="CDD" id="cd00090">
    <property type="entry name" value="HTH_ARSR"/>
    <property type="match status" value="1"/>
</dbReference>
<dbReference type="PRINTS" id="PR00033">
    <property type="entry name" value="HTHASNC"/>
</dbReference>
<dbReference type="FunFam" id="1.10.10.10:FF:000186">
    <property type="entry name" value="AsnC family transcriptional regulator"/>
    <property type="match status" value="1"/>
</dbReference>
<reference evidence="5 6" key="1">
    <citation type="submission" date="2019-03" db="EMBL/GenBank/DDBJ databases">
        <title>Genomic Encyclopedia of Type Strains, Phase III (KMG-III): the genomes of soil and plant-associated and newly described type strains.</title>
        <authorList>
            <person name="Whitman W."/>
        </authorList>
    </citation>
    <scope>NUCLEOTIDE SEQUENCE [LARGE SCALE GENOMIC DNA]</scope>
    <source>
        <strain evidence="5 6">CGMCC 1.7002</strain>
    </source>
</reference>
<evidence type="ECO:0000313" key="5">
    <source>
        <dbReference type="EMBL" id="TDQ66841.1"/>
    </source>
</evidence>
<dbReference type="AlphaFoldDB" id="A0A4R6VTS1"/>
<evidence type="ECO:0000259" key="4">
    <source>
        <dbReference type="PROSITE" id="PS50956"/>
    </source>
</evidence>
<evidence type="ECO:0000256" key="3">
    <source>
        <dbReference type="ARBA" id="ARBA00023163"/>
    </source>
</evidence>
<evidence type="ECO:0000256" key="2">
    <source>
        <dbReference type="ARBA" id="ARBA00023125"/>
    </source>
</evidence>
<dbReference type="Gene3D" id="3.30.70.920">
    <property type="match status" value="1"/>
</dbReference>
<dbReference type="InterPro" id="IPR019888">
    <property type="entry name" value="Tscrpt_reg_AsnC-like"/>
</dbReference>
<dbReference type="PANTHER" id="PTHR30154:SF34">
    <property type="entry name" value="TRANSCRIPTIONAL REGULATOR AZLB"/>
    <property type="match status" value="1"/>
</dbReference>
<dbReference type="InterPro" id="IPR036388">
    <property type="entry name" value="WH-like_DNA-bd_sf"/>
</dbReference>
<dbReference type="GO" id="GO:0006355">
    <property type="term" value="P:regulation of DNA-templated transcription"/>
    <property type="evidence" value="ECO:0007669"/>
    <property type="project" value="UniProtKB-ARBA"/>
</dbReference>
<comment type="caution">
    <text evidence="5">The sequence shown here is derived from an EMBL/GenBank/DDBJ whole genome shotgun (WGS) entry which is preliminary data.</text>
</comment>
<accession>A0A4R6VTS1</accession>
<dbReference type="GO" id="GO:0043200">
    <property type="term" value="P:response to amino acid"/>
    <property type="evidence" value="ECO:0007669"/>
    <property type="project" value="TreeGrafter"/>
</dbReference>
<dbReference type="GO" id="GO:0005829">
    <property type="term" value="C:cytosol"/>
    <property type="evidence" value="ECO:0007669"/>
    <property type="project" value="TreeGrafter"/>
</dbReference>
<dbReference type="SUPFAM" id="SSF54909">
    <property type="entry name" value="Dimeric alpha+beta barrel"/>
    <property type="match status" value="1"/>
</dbReference>
<dbReference type="PROSITE" id="PS00519">
    <property type="entry name" value="HTH_ASNC_1"/>
    <property type="match status" value="1"/>
</dbReference>
<dbReference type="GO" id="GO:0043565">
    <property type="term" value="F:sequence-specific DNA binding"/>
    <property type="evidence" value="ECO:0007669"/>
    <property type="project" value="InterPro"/>
</dbReference>
<name>A0A4R6VTS1_9HYPH</name>
<dbReference type="Pfam" id="PF01037">
    <property type="entry name" value="AsnC_trans_reg"/>
    <property type="match status" value="1"/>
</dbReference>
<gene>
    <name evidence="5" type="ORF">ATL17_0846</name>
</gene>
<dbReference type="InterPro" id="IPR019885">
    <property type="entry name" value="Tscrpt_reg_HTH_AsnC-type_CS"/>
</dbReference>
<evidence type="ECO:0000256" key="1">
    <source>
        <dbReference type="ARBA" id="ARBA00023015"/>
    </source>
</evidence>
<dbReference type="EMBL" id="SNYR01000001">
    <property type="protein sequence ID" value="TDQ66841.1"/>
    <property type="molecule type" value="Genomic_DNA"/>
</dbReference>
<keyword evidence="1" id="KW-0805">Transcription regulation</keyword>
<evidence type="ECO:0000313" key="6">
    <source>
        <dbReference type="Proteomes" id="UP000295391"/>
    </source>
</evidence>
<feature type="domain" description="HTH asnC-type" evidence="4">
    <location>
        <begin position="6"/>
        <end position="67"/>
    </location>
</feature>
<dbReference type="Proteomes" id="UP000295391">
    <property type="component" value="Unassembled WGS sequence"/>
</dbReference>
<protein>
    <submittedName>
        <fullName evidence="5">DNA-binding Lrp family transcriptional regulator</fullName>
    </submittedName>
</protein>
<dbReference type="InterPro" id="IPR011991">
    <property type="entry name" value="ArsR-like_HTH"/>
</dbReference>
<proteinExistence type="predicted"/>
<dbReference type="PROSITE" id="PS50956">
    <property type="entry name" value="HTH_ASNC_2"/>
    <property type="match status" value="1"/>
</dbReference>
<keyword evidence="6" id="KW-1185">Reference proteome</keyword>
<dbReference type="SMART" id="SM00344">
    <property type="entry name" value="HTH_ASNC"/>
    <property type="match status" value="1"/>
</dbReference>
<dbReference type="InterPro" id="IPR036390">
    <property type="entry name" value="WH_DNA-bd_sf"/>
</dbReference>
<organism evidence="5 6">
    <name type="scientific">Maritalea mobilis</name>
    <dbReference type="NCBI Taxonomy" id="483324"/>
    <lineage>
        <taxon>Bacteria</taxon>
        <taxon>Pseudomonadati</taxon>
        <taxon>Pseudomonadota</taxon>
        <taxon>Alphaproteobacteria</taxon>
        <taxon>Hyphomicrobiales</taxon>
        <taxon>Devosiaceae</taxon>
        <taxon>Maritalea</taxon>
    </lineage>
</organism>
<sequence>MNSDFMDKIDQRIIRELQRDGRLTNQELAERVNLSPSPCLRRLRNLEQQGIIRGYSAIVDQKRYGLPVTVFVRIKLQHHTEQGVSAFETAIKNIDEILEAHLMTGDWDYLLRVIVASLEDYERFTRQSIHRIPGVAGIETSFAYGEVKRTNLFPAI</sequence>
<dbReference type="InterPro" id="IPR011008">
    <property type="entry name" value="Dimeric_a/b-barrel"/>
</dbReference>
<dbReference type="Gene3D" id="1.10.10.10">
    <property type="entry name" value="Winged helix-like DNA-binding domain superfamily/Winged helix DNA-binding domain"/>
    <property type="match status" value="1"/>
</dbReference>
<dbReference type="InterPro" id="IPR000485">
    <property type="entry name" value="AsnC-type_HTH_dom"/>
</dbReference>